<proteinExistence type="predicted"/>
<keyword evidence="1" id="KW-0732">Signal</keyword>
<feature type="chain" id="PRO_5037239798" evidence="1">
    <location>
        <begin position="20"/>
        <end position="167"/>
    </location>
</feature>
<evidence type="ECO:0000313" key="3">
    <source>
        <dbReference type="Proteomes" id="UP000294530"/>
    </source>
</evidence>
<dbReference type="RefSeq" id="XP_067815707.1">
    <property type="nucleotide sequence ID" value="XM_067962874.1"/>
</dbReference>
<gene>
    <name evidence="2" type="ORF">CCR75_004788</name>
</gene>
<reference evidence="2 3" key="1">
    <citation type="journal article" date="2021" name="Genome Biol.">
        <title>AFLAP: assembly-free linkage analysis pipeline using k-mers from genome sequencing data.</title>
        <authorList>
            <person name="Fletcher K."/>
            <person name="Zhang L."/>
            <person name="Gil J."/>
            <person name="Han R."/>
            <person name="Cavanaugh K."/>
            <person name="Michelmore R."/>
        </authorList>
    </citation>
    <scope>NUCLEOTIDE SEQUENCE [LARGE SCALE GENOMIC DNA]</scope>
    <source>
        <strain evidence="2 3">SF5</strain>
    </source>
</reference>
<keyword evidence="3" id="KW-1185">Reference proteome</keyword>
<dbReference type="EMBL" id="SHOA02000018">
    <property type="protein sequence ID" value="TDH66208.1"/>
    <property type="molecule type" value="Genomic_DNA"/>
</dbReference>
<organism evidence="2 3">
    <name type="scientific">Bremia lactucae</name>
    <name type="common">Lettuce downy mildew</name>
    <dbReference type="NCBI Taxonomy" id="4779"/>
    <lineage>
        <taxon>Eukaryota</taxon>
        <taxon>Sar</taxon>
        <taxon>Stramenopiles</taxon>
        <taxon>Oomycota</taxon>
        <taxon>Peronosporomycetes</taxon>
        <taxon>Peronosporales</taxon>
        <taxon>Peronosporaceae</taxon>
        <taxon>Bremia</taxon>
    </lineage>
</organism>
<name>A0A976IBQ3_BRELC</name>
<dbReference type="AlphaFoldDB" id="A0A976IBQ3"/>
<evidence type="ECO:0000256" key="1">
    <source>
        <dbReference type="SAM" id="SignalP"/>
    </source>
</evidence>
<sequence length="167" mass="17397">MKLLSTLVFAAAPTAYSTAEFSVSSCTSEASRTSINHLSFIEHVIFKSSGGAIFQNVQMVTAAEFNSDDPSQFFMQNASSKHTFTCSFAYDESNVPACESARVSSDFLDSSPSDALSAGTPVSDFEGGDATEAPDKILISDGSSKSLFQGFAAVAAAVMVTATAALL</sequence>
<dbReference type="KEGG" id="blac:94348545"/>
<dbReference type="Proteomes" id="UP000294530">
    <property type="component" value="Unassembled WGS sequence"/>
</dbReference>
<accession>A0A976IBQ3</accession>
<feature type="signal peptide" evidence="1">
    <location>
        <begin position="1"/>
        <end position="19"/>
    </location>
</feature>
<evidence type="ECO:0000313" key="2">
    <source>
        <dbReference type="EMBL" id="TDH66208.1"/>
    </source>
</evidence>
<dbReference type="GeneID" id="94348545"/>
<protein>
    <submittedName>
        <fullName evidence="2">Uncharacterized protein</fullName>
    </submittedName>
</protein>
<comment type="caution">
    <text evidence="2">The sequence shown here is derived from an EMBL/GenBank/DDBJ whole genome shotgun (WGS) entry which is preliminary data.</text>
</comment>